<sequence length="363" mass="41454">LYQCPVGHPDHATALTNLTCARFQYYIRDDLEEVDATISHFRDALALRPQPHPDHPFSLYNLARVLTWHHSKKGTVADIREAAQLYCELLPLCPDGSYLRSIVAGNDVICVIGGSSELSMDASDEAVHHRRVVLELCPLGHPFRSGALASLGRVVKARFDQHGSIDDLDTSIQLHREAASLTRKRRAKRDIYLNDLTCSLRAERDTYLNDLACSLVSRFDHQGKPNDLHEAISFHEEALRLHRAGHKSRAFSLDNLGGVLVKRFKECGNIDDITRAISLYRESLTLCSPGHPRRDTKLKNLALALKTRYRKSHIRQDLNEAIDLHRESLWLTPERHRLVRENLLHEIEVIPWNFWEFQGIPLK</sequence>
<name>A0AAD4E079_9AGAM</name>
<proteinExistence type="predicted"/>
<reference evidence="1" key="1">
    <citation type="journal article" date="2020" name="New Phytol.">
        <title>Comparative genomics reveals dynamic genome evolution in host specialist ectomycorrhizal fungi.</title>
        <authorList>
            <person name="Lofgren L.A."/>
            <person name="Nguyen N.H."/>
            <person name="Vilgalys R."/>
            <person name="Ruytinx J."/>
            <person name="Liao H.L."/>
            <person name="Branco S."/>
            <person name="Kuo A."/>
            <person name="LaButti K."/>
            <person name="Lipzen A."/>
            <person name="Andreopoulos W."/>
            <person name="Pangilinan J."/>
            <person name="Riley R."/>
            <person name="Hundley H."/>
            <person name="Na H."/>
            <person name="Barry K."/>
            <person name="Grigoriev I.V."/>
            <person name="Stajich J.E."/>
            <person name="Kennedy P.G."/>
        </authorList>
    </citation>
    <scope>NUCLEOTIDE SEQUENCE</scope>
    <source>
        <strain evidence="1">FC203</strain>
    </source>
</reference>
<comment type="caution">
    <text evidence="1">The sequence shown here is derived from an EMBL/GenBank/DDBJ whole genome shotgun (WGS) entry which is preliminary data.</text>
</comment>
<dbReference type="AlphaFoldDB" id="A0AAD4E079"/>
<dbReference type="Gene3D" id="1.25.40.10">
    <property type="entry name" value="Tetratricopeptide repeat domain"/>
    <property type="match status" value="2"/>
</dbReference>
<accession>A0AAD4E079</accession>
<dbReference type="RefSeq" id="XP_041222793.1">
    <property type="nucleotide sequence ID" value="XM_041375487.1"/>
</dbReference>
<dbReference type="GeneID" id="64669785"/>
<protein>
    <submittedName>
        <fullName evidence="1">Uncharacterized protein</fullName>
    </submittedName>
</protein>
<dbReference type="InterPro" id="IPR011990">
    <property type="entry name" value="TPR-like_helical_dom_sf"/>
</dbReference>
<evidence type="ECO:0000313" key="1">
    <source>
        <dbReference type="EMBL" id="KAG1897217.1"/>
    </source>
</evidence>
<evidence type="ECO:0000313" key="2">
    <source>
        <dbReference type="Proteomes" id="UP001195769"/>
    </source>
</evidence>
<dbReference type="Proteomes" id="UP001195769">
    <property type="component" value="Unassembled WGS sequence"/>
</dbReference>
<dbReference type="EMBL" id="JABBWK010000048">
    <property type="protein sequence ID" value="KAG1897217.1"/>
    <property type="molecule type" value="Genomic_DNA"/>
</dbReference>
<feature type="non-terminal residue" evidence="1">
    <location>
        <position position="1"/>
    </location>
</feature>
<keyword evidence="2" id="KW-1185">Reference proteome</keyword>
<gene>
    <name evidence="1" type="ORF">F5891DRAFT_957420</name>
</gene>
<organism evidence="1 2">
    <name type="scientific">Suillus fuscotomentosus</name>
    <dbReference type="NCBI Taxonomy" id="1912939"/>
    <lineage>
        <taxon>Eukaryota</taxon>
        <taxon>Fungi</taxon>
        <taxon>Dikarya</taxon>
        <taxon>Basidiomycota</taxon>
        <taxon>Agaricomycotina</taxon>
        <taxon>Agaricomycetes</taxon>
        <taxon>Agaricomycetidae</taxon>
        <taxon>Boletales</taxon>
        <taxon>Suillineae</taxon>
        <taxon>Suillaceae</taxon>
        <taxon>Suillus</taxon>
    </lineage>
</organism>